<evidence type="ECO:0000313" key="8">
    <source>
        <dbReference type="Proteomes" id="UP000184474"/>
    </source>
</evidence>
<dbReference type="EMBL" id="FRAA01000001">
    <property type="protein sequence ID" value="SHJ69898.1"/>
    <property type="molecule type" value="Genomic_DNA"/>
</dbReference>
<dbReference type="PROSITE" id="PS50005">
    <property type="entry name" value="TPR"/>
    <property type="match status" value="3"/>
</dbReference>
<dbReference type="InterPro" id="IPR003661">
    <property type="entry name" value="HisK_dim/P_dom"/>
</dbReference>
<dbReference type="STRING" id="156994.SAMN04488028_101942"/>
<keyword evidence="5" id="KW-1133">Transmembrane helix</keyword>
<keyword evidence="8" id="KW-1185">Reference proteome</keyword>
<feature type="repeat" description="TPR" evidence="3">
    <location>
        <begin position="162"/>
        <end position="195"/>
    </location>
</feature>
<accession>A0A1M6LFH8</accession>
<evidence type="ECO:0000259" key="6">
    <source>
        <dbReference type="Pfam" id="PF00512"/>
    </source>
</evidence>
<dbReference type="Pfam" id="PF13424">
    <property type="entry name" value="TPR_12"/>
    <property type="match status" value="2"/>
</dbReference>
<dbReference type="InterPro" id="IPR011990">
    <property type="entry name" value="TPR-like_helical_dom_sf"/>
</dbReference>
<dbReference type="PANTHER" id="PTHR19959">
    <property type="entry name" value="KINESIN LIGHT CHAIN"/>
    <property type="match status" value="1"/>
</dbReference>
<evidence type="ECO:0000256" key="1">
    <source>
        <dbReference type="ARBA" id="ARBA00000085"/>
    </source>
</evidence>
<dbReference type="InterPro" id="IPR019734">
    <property type="entry name" value="TPR_rpt"/>
</dbReference>
<proteinExistence type="predicted"/>
<name>A0A1M6LFH8_REIAG</name>
<keyword evidence="7" id="KW-0808">Transferase</keyword>
<keyword evidence="5" id="KW-0472">Membrane</keyword>
<keyword evidence="4" id="KW-0175">Coiled coil</keyword>
<dbReference type="Pfam" id="PF00512">
    <property type="entry name" value="HisKA"/>
    <property type="match status" value="1"/>
</dbReference>
<dbReference type="CDD" id="cd00082">
    <property type="entry name" value="HisKA"/>
    <property type="match status" value="1"/>
</dbReference>
<gene>
    <name evidence="7" type="ORF">SAMN04488028_101942</name>
</gene>
<dbReference type="EC" id="2.7.13.3" evidence="2"/>
<dbReference type="SUPFAM" id="SSF47384">
    <property type="entry name" value="Homodimeric domain of signal transducing histidine kinase"/>
    <property type="match status" value="1"/>
</dbReference>
<evidence type="ECO:0000256" key="5">
    <source>
        <dbReference type="SAM" id="Phobius"/>
    </source>
</evidence>
<dbReference type="Gene3D" id="1.25.40.10">
    <property type="entry name" value="Tetratricopeptide repeat domain"/>
    <property type="match status" value="2"/>
</dbReference>
<dbReference type="InterPro" id="IPR036097">
    <property type="entry name" value="HisK_dim/P_sf"/>
</dbReference>
<reference evidence="8" key="1">
    <citation type="submission" date="2016-11" db="EMBL/GenBank/DDBJ databases">
        <authorList>
            <person name="Varghese N."/>
            <person name="Submissions S."/>
        </authorList>
    </citation>
    <scope>NUCLEOTIDE SEQUENCE [LARGE SCALE GENOMIC DNA]</scope>
    <source>
        <strain evidence="8">DSM 26134</strain>
    </source>
</reference>
<evidence type="ECO:0000313" key="7">
    <source>
        <dbReference type="EMBL" id="SHJ69898.1"/>
    </source>
</evidence>
<keyword evidence="5" id="KW-0812">Transmembrane</keyword>
<feature type="repeat" description="TPR" evidence="3">
    <location>
        <begin position="242"/>
        <end position="275"/>
    </location>
</feature>
<evidence type="ECO:0000256" key="2">
    <source>
        <dbReference type="ARBA" id="ARBA00012438"/>
    </source>
</evidence>
<organism evidence="7 8">
    <name type="scientific">Reichenbachiella agariperforans</name>
    <dbReference type="NCBI Taxonomy" id="156994"/>
    <lineage>
        <taxon>Bacteria</taxon>
        <taxon>Pseudomonadati</taxon>
        <taxon>Bacteroidota</taxon>
        <taxon>Cytophagia</taxon>
        <taxon>Cytophagales</taxon>
        <taxon>Reichenbachiellaceae</taxon>
        <taxon>Reichenbachiella</taxon>
    </lineage>
</organism>
<feature type="transmembrane region" description="Helical" evidence="5">
    <location>
        <begin position="352"/>
        <end position="375"/>
    </location>
</feature>
<dbReference type="PANTHER" id="PTHR19959:SF119">
    <property type="entry name" value="FUNGAL LIPASE-LIKE DOMAIN-CONTAINING PROTEIN"/>
    <property type="match status" value="1"/>
</dbReference>
<sequence>MSSLIACLFLLISGFIDLHAPVSQSDSLQIQLDTTTIPQQKASVLLTLARTQQESNPQLAIQHYEEVLLLAQEMGDNNLIVSTYNEIGAAWYFDGDLQNSMKYYFMALDGLKDIESNYSQFCKIYNNIAWNFQKQKDFIRALDYYNMSEEYCRRSSQSAYVAHILNNKGVVYKDLKQYDKALSLLQQSLEINRQNEDIKKELFNINNIGVIYLELGNYKEADQYFLEALRSNMERNDHYEATHNMTNLGQSYYLQGRYKEAEDTLKHALKLSEVNRSTDQKHEALDYLYQVKREQKDYKEALTYYTQYHALEDSLYKHGQYTDLIELEAKYKVAQKERVIQESNNQLLRQRYLNTMFLSALIFALLLIGVLIWIYSTKKRNERKLISLNKEIDAQNEKIQSINHNLEQTINKRTKQIQEQNNQLREFAFMNSHNIRRPLSNVLGLLALLEDENDPEKIKELVFLANQTASEMDQIIQDVNIQLKEGEL</sequence>
<dbReference type="RefSeq" id="WP_073119797.1">
    <property type="nucleotide sequence ID" value="NZ_FRAA01000001.1"/>
</dbReference>
<feature type="domain" description="Signal transduction histidine kinase dimerisation/phosphoacceptor" evidence="6">
    <location>
        <begin position="424"/>
        <end position="479"/>
    </location>
</feature>
<protein>
    <recommendedName>
        <fullName evidence="2">histidine kinase</fullName>
        <ecNumber evidence="2">2.7.13.3</ecNumber>
    </recommendedName>
</protein>
<dbReference type="Proteomes" id="UP000184474">
    <property type="component" value="Unassembled WGS sequence"/>
</dbReference>
<keyword evidence="7" id="KW-0418">Kinase</keyword>
<dbReference type="SMART" id="SM00028">
    <property type="entry name" value="TPR"/>
    <property type="match status" value="7"/>
</dbReference>
<feature type="coiled-coil region" evidence="4">
    <location>
        <begin position="378"/>
        <end position="423"/>
    </location>
</feature>
<dbReference type="SUPFAM" id="SSF48452">
    <property type="entry name" value="TPR-like"/>
    <property type="match status" value="2"/>
</dbReference>
<evidence type="ECO:0000256" key="3">
    <source>
        <dbReference type="PROSITE-ProRule" id="PRU00339"/>
    </source>
</evidence>
<dbReference type="GO" id="GO:0000155">
    <property type="term" value="F:phosphorelay sensor kinase activity"/>
    <property type="evidence" value="ECO:0007669"/>
    <property type="project" value="InterPro"/>
</dbReference>
<keyword evidence="3" id="KW-0802">TPR repeat</keyword>
<dbReference type="Gene3D" id="1.10.287.130">
    <property type="match status" value="1"/>
</dbReference>
<evidence type="ECO:0000256" key="4">
    <source>
        <dbReference type="SAM" id="Coils"/>
    </source>
</evidence>
<feature type="repeat" description="TPR" evidence="3">
    <location>
        <begin position="202"/>
        <end position="235"/>
    </location>
</feature>
<comment type="catalytic activity">
    <reaction evidence="1">
        <text>ATP + protein L-histidine = ADP + protein N-phospho-L-histidine.</text>
        <dbReference type="EC" id="2.7.13.3"/>
    </reaction>
</comment>
<dbReference type="AlphaFoldDB" id="A0A1M6LFH8"/>